<organism evidence="1 2">
    <name type="scientific">Flavobacterium columnare</name>
    <dbReference type="NCBI Taxonomy" id="996"/>
    <lineage>
        <taxon>Bacteria</taxon>
        <taxon>Pseudomonadati</taxon>
        <taxon>Bacteroidota</taxon>
        <taxon>Flavobacteriia</taxon>
        <taxon>Flavobacteriales</taxon>
        <taxon>Flavobacteriaceae</taxon>
        <taxon>Flavobacterium</taxon>
    </lineage>
</organism>
<evidence type="ECO:0000313" key="2">
    <source>
        <dbReference type="Proteomes" id="UP000198034"/>
    </source>
</evidence>
<sequence>MLTEKILKYLKKNADLTLKEFQIKHEENLKKLGFNNEINSSFLEFMIKYSDEYSGREGFIMDVANDLIDFENSVTEHLRKNDNLNTKYYSLYNLELDDFLLYNIQDDSVKLIEAKNMKQLSNDEYYDKKWNNFNEFLEYFFKLN</sequence>
<accession>A0A246GED4</accession>
<dbReference type="EMBL" id="MTCY01000001">
    <property type="protein sequence ID" value="OWP79753.1"/>
    <property type="molecule type" value="Genomic_DNA"/>
</dbReference>
<gene>
    <name evidence="1" type="ORF">BWK62_00525</name>
</gene>
<proteinExistence type="predicted"/>
<comment type="caution">
    <text evidence="1">The sequence shown here is derived from an EMBL/GenBank/DDBJ whole genome shotgun (WGS) entry which is preliminary data.</text>
</comment>
<evidence type="ECO:0000313" key="1">
    <source>
        <dbReference type="EMBL" id="OWP79753.1"/>
    </source>
</evidence>
<protein>
    <recommendedName>
        <fullName evidence="3">SMI1/KNR4 family protein</fullName>
    </recommendedName>
</protein>
<dbReference type="Proteomes" id="UP000198034">
    <property type="component" value="Unassembled WGS sequence"/>
</dbReference>
<dbReference type="AlphaFoldDB" id="A0A246GED4"/>
<name>A0A246GED4_9FLAO</name>
<evidence type="ECO:0008006" key="3">
    <source>
        <dbReference type="Google" id="ProtNLM"/>
    </source>
</evidence>
<reference evidence="1 2" key="1">
    <citation type="journal article" date="2017" name="Infect. Genet. Evol.">
        <title>Comparative genome analysis of fish pathogen Flavobacterium columnare reveals extensive sequence diversity within the species.</title>
        <authorList>
            <person name="Kayansamruaj P."/>
            <person name="Dong H.T."/>
            <person name="Hirono I."/>
            <person name="Kondo H."/>
            <person name="Senapin S."/>
            <person name="Rodkhum C."/>
        </authorList>
    </citation>
    <scope>NUCLEOTIDE SEQUENCE [LARGE SCALE GENOMIC DNA]</scope>
    <source>
        <strain evidence="1 2">1214</strain>
    </source>
</reference>